<comment type="caution">
    <text evidence="1">The sequence shown here is derived from an EMBL/GenBank/DDBJ whole genome shotgun (WGS) entry which is preliminary data.</text>
</comment>
<accession>A0ACB7YM50</accession>
<reference evidence="1 2" key="1">
    <citation type="journal article" date="2021" name="Hortic Res">
        <title>High-quality reference genome and annotation aids understanding of berry development for evergreen blueberry (Vaccinium darrowii).</title>
        <authorList>
            <person name="Yu J."/>
            <person name="Hulse-Kemp A.M."/>
            <person name="Babiker E."/>
            <person name="Staton M."/>
        </authorList>
    </citation>
    <scope>NUCLEOTIDE SEQUENCE [LARGE SCALE GENOMIC DNA]</scope>
    <source>
        <strain evidence="2">cv. NJ 8807/NJ 8810</strain>
        <tissue evidence="1">Young leaf</tissue>
    </source>
</reference>
<dbReference type="EMBL" id="CM037161">
    <property type="protein sequence ID" value="KAH7853914.1"/>
    <property type="molecule type" value="Genomic_DNA"/>
</dbReference>
<dbReference type="Proteomes" id="UP000828048">
    <property type="component" value="Chromosome 11"/>
</dbReference>
<name>A0ACB7YM50_9ERIC</name>
<gene>
    <name evidence="1" type="ORF">Vadar_008015</name>
</gene>
<sequence length="217" mass="24497">MCTPQGIIDQLGGLAFCEVVKAGKYVLHYEKNLGKLQDEIKDLNDRRECIKIKVCEAIDGGEEIMPDVKTWQTKADGMKADVDQLIGQSTAKGNMHCIACSCPNIKWRYRLSKQAEQNILDVKELTEKGHFAEIAHRRPPPPELEALSKNYVNFDSRRPIFNKIVHALKESSVNMIGVYGPGGVGKTSLALEHWRLRKKCDVMELLNKSHKQLSLRV</sequence>
<organism evidence="1 2">
    <name type="scientific">Vaccinium darrowii</name>
    <dbReference type="NCBI Taxonomy" id="229202"/>
    <lineage>
        <taxon>Eukaryota</taxon>
        <taxon>Viridiplantae</taxon>
        <taxon>Streptophyta</taxon>
        <taxon>Embryophyta</taxon>
        <taxon>Tracheophyta</taxon>
        <taxon>Spermatophyta</taxon>
        <taxon>Magnoliopsida</taxon>
        <taxon>eudicotyledons</taxon>
        <taxon>Gunneridae</taxon>
        <taxon>Pentapetalae</taxon>
        <taxon>asterids</taxon>
        <taxon>Ericales</taxon>
        <taxon>Ericaceae</taxon>
        <taxon>Vaccinioideae</taxon>
        <taxon>Vaccinieae</taxon>
        <taxon>Vaccinium</taxon>
    </lineage>
</organism>
<evidence type="ECO:0000313" key="1">
    <source>
        <dbReference type="EMBL" id="KAH7853914.1"/>
    </source>
</evidence>
<evidence type="ECO:0000313" key="2">
    <source>
        <dbReference type="Proteomes" id="UP000828048"/>
    </source>
</evidence>
<protein>
    <submittedName>
        <fullName evidence="1">Uncharacterized protein</fullName>
    </submittedName>
</protein>
<keyword evidence="2" id="KW-1185">Reference proteome</keyword>
<proteinExistence type="predicted"/>